<dbReference type="GO" id="GO:0046872">
    <property type="term" value="F:metal ion binding"/>
    <property type="evidence" value="ECO:0007669"/>
    <property type="project" value="UniProtKB-KW"/>
</dbReference>
<dbReference type="EC" id="3.1.3.1" evidence="2 15"/>
<dbReference type="Pfam" id="PF00651">
    <property type="entry name" value="BTB"/>
    <property type="match status" value="1"/>
</dbReference>
<feature type="repeat" description="RCC1" evidence="13">
    <location>
        <begin position="244"/>
        <end position="299"/>
    </location>
</feature>
<evidence type="ECO:0000256" key="10">
    <source>
        <dbReference type="PIRSR" id="PIRSR601952-2"/>
    </source>
</evidence>
<dbReference type="SUPFAM" id="SSF48403">
    <property type="entry name" value="Ankyrin repeat"/>
    <property type="match status" value="1"/>
</dbReference>
<reference evidence="19" key="1">
    <citation type="journal article" date="2023" name="G3 (Bethesda)">
        <title>Whole genome assembly and annotation of the endangered Caribbean coral Acropora cervicornis.</title>
        <authorList>
            <person name="Selwyn J.D."/>
            <person name="Vollmer S.V."/>
        </authorList>
    </citation>
    <scope>NUCLEOTIDE SEQUENCE</scope>
    <source>
        <strain evidence="19">K2</strain>
    </source>
</reference>
<evidence type="ECO:0000256" key="11">
    <source>
        <dbReference type="PROSITE-ProRule" id="PRU00023"/>
    </source>
</evidence>
<feature type="compositionally biased region" description="Basic residues" evidence="16">
    <location>
        <begin position="986"/>
        <end position="996"/>
    </location>
</feature>
<dbReference type="Gene3D" id="2.30.30.40">
    <property type="entry name" value="SH3 Domains"/>
    <property type="match status" value="1"/>
</dbReference>
<dbReference type="PROSITE" id="PS50297">
    <property type="entry name" value="ANK_REP_REGION"/>
    <property type="match status" value="1"/>
</dbReference>
<feature type="binding site" evidence="10">
    <location>
        <position position="1645"/>
    </location>
    <ligand>
        <name>Zn(2+)</name>
        <dbReference type="ChEBI" id="CHEBI:29105"/>
        <label>2</label>
    </ligand>
</feature>
<comment type="caution">
    <text evidence="19">The sequence shown here is derived from an EMBL/GenBank/DDBJ whole genome shotgun (WGS) entry which is preliminary data.</text>
</comment>
<feature type="compositionally biased region" description="Basic residues" evidence="16">
    <location>
        <begin position="1045"/>
        <end position="1055"/>
    </location>
</feature>
<feature type="domain" description="BTB" evidence="18">
    <location>
        <begin position="546"/>
        <end position="612"/>
    </location>
</feature>
<dbReference type="PRINTS" id="PR00113">
    <property type="entry name" value="ALKPHPHTASE"/>
</dbReference>
<dbReference type="InterPro" id="IPR002110">
    <property type="entry name" value="Ankyrin_rpt"/>
</dbReference>
<dbReference type="InterPro" id="IPR036028">
    <property type="entry name" value="SH3-like_dom_sf"/>
</dbReference>
<feature type="binding site" evidence="10">
    <location>
        <position position="1289"/>
    </location>
    <ligand>
        <name>Zn(2+)</name>
        <dbReference type="ChEBI" id="CHEBI:29105"/>
        <label>2</label>
    </ligand>
</feature>
<dbReference type="Pfam" id="PF00415">
    <property type="entry name" value="RCC1"/>
    <property type="match status" value="1"/>
</dbReference>
<dbReference type="InterPro" id="IPR011333">
    <property type="entry name" value="SKP1/BTB/POZ_sf"/>
</dbReference>
<dbReference type="PANTHER" id="PTHR11596">
    <property type="entry name" value="ALKALINE PHOSPHATASE"/>
    <property type="match status" value="1"/>
</dbReference>
<keyword evidence="20" id="KW-1185">Reference proteome</keyword>
<dbReference type="InterPro" id="IPR036770">
    <property type="entry name" value="Ankyrin_rpt-contain_sf"/>
</dbReference>
<feature type="region of interest" description="Disordered" evidence="16">
    <location>
        <begin position="456"/>
        <end position="504"/>
    </location>
</feature>
<dbReference type="Proteomes" id="UP001249851">
    <property type="component" value="Unassembled WGS sequence"/>
</dbReference>
<feature type="binding site" evidence="10">
    <location>
        <position position="1574"/>
    </location>
    <ligand>
        <name>Zn(2+)</name>
        <dbReference type="ChEBI" id="CHEBI:29105"/>
        <label>2</label>
    </ligand>
</feature>
<feature type="compositionally biased region" description="Basic and acidic residues" evidence="16">
    <location>
        <begin position="908"/>
        <end position="918"/>
    </location>
</feature>
<evidence type="ECO:0000256" key="2">
    <source>
        <dbReference type="ARBA" id="ARBA00012647"/>
    </source>
</evidence>
<feature type="binding site" evidence="10">
    <location>
        <position position="1289"/>
    </location>
    <ligand>
        <name>Mg(2+)</name>
        <dbReference type="ChEBI" id="CHEBI:18420"/>
    </ligand>
</feature>
<comment type="similarity">
    <text evidence="1 14">Belongs to the alkaline phosphatase family.</text>
</comment>
<feature type="compositionally biased region" description="Basic and acidic residues" evidence="16">
    <location>
        <begin position="1065"/>
        <end position="1074"/>
    </location>
</feature>
<dbReference type="PANTHER" id="PTHR11596:SF5">
    <property type="entry name" value="ALKALINE PHOSPHATASE"/>
    <property type="match status" value="1"/>
</dbReference>
<dbReference type="SMART" id="SM00248">
    <property type="entry name" value="ANK"/>
    <property type="match status" value="2"/>
</dbReference>
<evidence type="ECO:0000256" key="12">
    <source>
        <dbReference type="PROSITE-ProRule" id="PRU00192"/>
    </source>
</evidence>
<dbReference type="InterPro" id="IPR017850">
    <property type="entry name" value="Alkaline_phosphatase_core_sf"/>
</dbReference>
<dbReference type="PROSITE" id="PS50097">
    <property type="entry name" value="BTB"/>
    <property type="match status" value="2"/>
</dbReference>
<evidence type="ECO:0000256" key="6">
    <source>
        <dbReference type="ARBA" id="ARBA00022801"/>
    </source>
</evidence>
<comment type="cofactor">
    <cofactor evidence="10">
        <name>Mg(2+)</name>
        <dbReference type="ChEBI" id="CHEBI:18420"/>
    </cofactor>
    <text evidence="10">Binds 1 Mg(2+) ion.</text>
</comment>
<keyword evidence="8 10" id="KW-0460">Magnesium</keyword>
<feature type="binding site" evidence="10">
    <location>
        <position position="1644"/>
    </location>
    <ligand>
        <name>Zn(2+)</name>
        <dbReference type="ChEBI" id="CHEBI:29105"/>
        <label>2</label>
    </ligand>
</feature>
<feature type="region of interest" description="Disordered" evidence="16">
    <location>
        <begin position="968"/>
        <end position="1082"/>
    </location>
</feature>
<dbReference type="InterPro" id="IPR000408">
    <property type="entry name" value="Reg_chr_condens"/>
</dbReference>
<keyword evidence="11" id="KW-0040">ANK repeat</keyword>
<dbReference type="PROSITE" id="PS00123">
    <property type="entry name" value="ALKALINE_PHOSPHATASE"/>
    <property type="match status" value="1"/>
</dbReference>
<feature type="binding site" evidence="10">
    <location>
        <position position="1728"/>
    </location>
    <ligand>
        <name>Zn(2+)</name>
        <dbReference type="ChEBI" id="CHEBI:29105"/>
        <label>2</label>
    </ligand>
</feature>
<dbReference type="Pfam" id="PF12796">
    <property type="entry name" value="Ank_2"/>
    <property type="match status" value="1"/>
</dbReference>
<evidence type="ECO:0000256" key="13">
    <source>
        <dbReference type="PROSITE-ProRule" id="PRU00235"/>
    </source>
</evidence>
<evidence type="ECO:0000256" key="8">
    <source>
        <dbReference type="ARBA" id="ARBA00022842"/>
    </source>
</evidence>
<evidence type="ECO:0000256" key="16">
    <source>
        <dbReference type="SAM" id="MobiDB-lite"/>
    </source>
</evidence>
<evidence type="ECO:0000256" key="15">
    <source>
        <dbReference type="RuleBase" id="RU003947"/>
    </source>
</evidence>
<keyword evidence="7 10" id="KW-0862">Zinc</keyword>
<sequence length="1796" mass="200988">MNYSPKCRLSKHDDLNFSTVLNVGEEYATKVRALLPRLCSNFAHVKDQCGRNALHLAASSGKWDILEWLVTEHAADVNSKDEESGWTSLHRSVFYGYLDCTVKLIQLGADLNCLDNEGLSPLDLILLDSPIQRSGACKAKVVSSHKTSRENELTLCVGDMVKNIVMTGDKYWNGCLNGKWGSFPGECVELQTEDYTSAELFTWGVNTNFTLGHRDENMRHTPEMLHCCNVQEPREVKLLRDVNGSVYTFGLNNSQQLGHVPVPLECLAPKLVEVKSWSGKTIIVGASAGRYHSVFYTLNEVYSCGHIKQEKYQPHPRKISYLADENLVISKVTCSEAATVCATTKGDVFLFNLYTCRRIMLRFTGLMQLTVVGGELDCTSTNNIGRKFADELVVTALNLKGKVFQWRPGFNSARECRWEYNHPVQVRDFAIGKQFLIVSDRGEAFYCRPNQTNFEPVKVQARKRNRTSSTSQMTSESAIAHSPPRNSPLRKEKHDRHAQSHYGSSHLNLLVEEESKKDVLRFHLERIRHVHRGVRVFTDSESRGFALLQVKGRTIPAHGFVLASRSQYCHQLICENIENRQGEADERTKTIPLNENVDYIAFLSWLRRLYSGGDICDEEVFVLKDVVGKGKNGYHNLNEGGSKETNKTVNEMGKELDEEEMLSSRVLADLLFLAKTDRDVFPAPTCEEDEGFVQDSEDDVSEDDCTCLETRPLKKSEETMTKRDRENKGNALSVRGEANAFSRLNCPELYDVVIVCEDGSELQCHKCILVARLDYFRSMFAGDWLEIVLDFIYTGQAGRIQETGNLEVLEKVLVVADQMLIYRLKEICEAAIANRITLTNATKILEFSLLYNANQLRDVCTEFITNNLIKGMPWRVITPSDPYETFANENREQSPRKLRKSGGRKKSSRSESEQDGVKIPDQPVQDTQAEEKGSIIQDMDEVFEEHKMAKSESPAMDENIIDDHSTVQPGRQEDQASPIQADGQSKKRARDKKKPAKSLGDGEEKEEGTASEKGFSPETPAWSNQTSSPQASGALRWISGGHLSQKQRRRSKSKTFHFPEEEEKEREVGGEQDKPIPVAWGGVSKEPSPILCRRRNSACLKTNKKAKTYHPPHQELIHLQGNQDVSPVAGSPPSWSVAFSSIIESQEIENTTLERVNRKPFHLTQLEEKAMEELLQHYGGQENACEFVTVQRIGSTIAKPVWKKERSLSLQRYGQDKRKGCHLCSRSRIGSFQELDSVVKAKTDRGTASVPENQDNNKWFKNGVNLIKRNLKRTPITHTAKSAILFVGDGMSVTTVTAARILQGQMRNPRESGEENVLSWEYFPWTALSKTYNVDQQVSDSAGTATAFVEGVKTNAGVIGVDETVKRGYCQSMNENNKVISILTLAEKAGMSTGFISTARATHATPAALYAHSADRNWESDKALKERAKDDCSTCTDIATQLVNYPYGDGIEVILAGGRREFMSDNTSDPEYANKMGNRQDGRDLTQEWVNKHPNSTYVWNKEEFDKIDPEKVDKVLGLFEPSHMQFEVDRIVESKEPSIAELTEKAIKILKKNPKGYFLMVEAGCQFRKLVQHLSTSSLGLHEEKKRIKVCIYTTILPGRICCDISLSNTPFSLAGGHLGTRLIFFHELASFAEDTLLIVTADHSHVFTMAGYPVRGNPIFGLAVGQGSSEPSKAKDGMPYTVLGYGNGPGGEELYINGSRRNLTGVNTEDKNHRQQAAVWLGSETHAGDDVGIYADGPGAYLFHGVVEQQYIFHVMDHALCLSESKQGSCDKHVTRGGPNTTPGSPTRISVIII</sequence>
<evidence type="ECO:0000256" key="4">
    <source>
        <dbReference type="ARBA" id="ARBA00022553"/>
    </source>
</evidence>
<dbReference type="InterPro" id="IPR009091">
    <property type="entry name" value="RCC1/BLIP-II"/>
</dbReference>
<dbReference type="EMBL" id="JARQWQ010000007">
    <property type="protein sequence ID" value="KAK2570936.1"/>
    <property type="molecule type" value="Genomic_DNA"/>
</dbReference>
<feature type="binding site" evidence="10">
    <location>
        <position position="1403"/>
    </location>
    <ligand>
        <name>Mg(2+)</name>
        <dbReference type="ChEBI" id="CHEBI:18420"/>
    </ligand>
</feature>
<dbReference type="Pfam" id="PF00245">
    <property type="entry name" value="Alk_phosphatase"/>
    <property type="match status" value="2"/>
</dbReference>
<dbReference type="Gene3D" id="2.130.10.30">
    <property type="entry name" value="Regulator of chromosome condensation 1/beta-lactamase-inhibitor protein II"/>
    <property type="match status" value="1"/>
</dbReference>
<dbReference type="SMART" id="SM00098">
    <property type="entry name" value="alkPPc"/>
    <property type="match status" value="1"/>
</dbReference>
<accession>A0AAD9R1D6</accession>
<feature type="repeat" description="ANK" evidence="11">
    <location>
        <begin position="49"/>
        <end position="82"/>
    </location>
</feature>
<feature type="binding site" evidence="10">
    <location>
        <position position="1405"/>
    </location>
    <ligand>
        <name>Mg(2+)</name>
        <dbReference type="ChEBI" id="CHEBI:18420"/>
    </ligand>
</feature>
<feature type="binding site" evidence="10">
    <location>
        <position position="1563"/>
    </location>
    <ligand>
        <name>Mg(2+)</name>
        <dbReference type="ChEBI" id="CHEBI:18420"/>
    </ligand>
</feature>
<dbReference type="InterPro" id="IPR001452">
    <property type="entry name" value="SH3_domain"/>
</dbReference>
<feature type="compositionally biased region" description="Polar residues" evidence="16">
    <location>
        <begin position="1021"/>
        <end position="1031"/>
    </location>
</feature>
<evidence type="ECO:0000313" key="19">
    <source>
        <dbReference type="EMBL" id="KAK2570936.1"/>
    </source>
</evidence>
<feature type="repeat" description="ANK" evidence="11">
    <location>
        <begin position="84"/>
        <end position="116"/>
    </location>
</feature>
<dbReference type="InterPro" id="IPR000210">
    <property type="entry name" value="BTB/POZ_dom"/>
</dbReference>
<keyword evidence="3 12" id="KW-0728">SH3 domain</keyword>
<proteinExistence type="inferred from homology"/>
<feature type="compositionally biased region" description="Basic and acidic residues" evidence="16">
    <location>
        <begin position="489"/>
        <end position="498"/>
    </location>
</feature>
<feature type="domain" description="SH3" evidence="17">
    <location>
        <begin position="134"/>
        <end position="193"/>
    </location>
</feature>
<feature type="compositionally biased region" description="Polar residues" evidence="16">
    <location>
        <begin position="467"/>
        <end position="477"/>
    </location>
</feature>
<evidence type="ECO:0000256" key="3">
    <source>
        <dbReference type="ARBA" id="ARBA00022443"/>
    </source>
</evidence>
<dbReference type="SUPFAM" id="SSF54695">
    <property type="entry name" value="POZ domain"/>
    <property type="match status" value="1"/>
</dbReference>
<dbReference type="CDD" id="cd18186">
    <property type="entry name" value="BTB_POZ_ZBTB_KLHL-like"/>
    <property type="match status" value="1"/>
</dbReference>
<evidence type="ECO:0000256" key="5">
    <source>
        <dbReference type="ARBA" id="ARBA00022723"/>
    </source>
</evidence>
<dbReference type="SUPFAM" id="SSF50044">
    <property type="entry name" value="SH3-domain"/>
    <property type="match status" value="1"/>
</dbReference>
<dbReference type="Gene3D" id="1.25.40.20">
    <property type="entry name" value="Ankyrin repeat-containing domain"/>
    <property type="match status" value="1"/>
</dbReference>
<keyword evidence="5 10" id="KW-0479">Metal-binding</keyword>
<dbReference type="PROSITE" id="PS50012">
    <property type="entry name" value="RCC1_3"/>
    <property type="match status" value="1"/>
</dbReference>
<feature type="compositionally biased region" description="Basic residues" evidence="16">
    <location>
        <begin position="896"/>
        <end position="907"/>
    </location>
</feature>
<feature type="active site" description="Phosphoserine intermediate" evidence="9">
    <location>
        <position position="1341"/>
    </location>
</feature>
<dbReference type="PROSITE" id="PS50002">
    <property type="entry name" value="SH3"/>
    <property type="match status" value="1"/>
</dbReference>
<evidence type="ECO:0000259" key="18">
    <source>
        <dbReference type="PROSITE" id="PS50097"/>
    </source>
</evidence>
<gene>
    <name evidence="19" type="ORF">P5673_004656</name>
</gene>
<keyword evidence="6 15" id="KW-0378">Hydrolase</keyword>
<evidence type="ECO:0000256" key="7">
    <source>
        <dbReference type="ARBA" id="ARBA00022833"/>
    </source>
</evidence>
<evidence type="ECO:0000313" key="20">
    <source>
        <dbReference type="Proteomes" id="UP001249851"/>
    </source>
</evidence>
<evidence type="ECO:0000256" key="14">
    <source>
        <dbReference type="RuleBase" id="RU003946"/>
    </source>
</evidence>
<organism evidence="19 20">
    <name type="scientific">Acropora cervicornis</name>
    <name type="common">Staghorn coral</name>
    <dbReference type="NCBI Taxonomy" id="6130"/>
    <lineage>
        <taxon>Eukaryota</taxon>
        <taxon>Metazoa</taxon>
        <taxon>Cnidaria</taxon>
        <taxon>Anthozoa</taxon>
        <taxon>Hexacorallia</taxon>
        <taxon>Scleractinia</taxon>
        <taxon>Astrocoeniina</taxon>
        <taxon>Acroporidae</taxon>
        <taxon>Acropora</taxon>
    </lineage>
</organism>
<name>A0AAD9R1D6_ACRCE</name>
<evidence type="ECO:0000256" key="9">
    <source>
        <dbReference type="PIRSR" id="PIRSR601952-1"/>
    </source>
</evidence>
<dbReference type="InterPro" id="IPR018299">
    <property type="entry name" value="Alkaline_phosphatase_AS"/>
</dbReference>
<protein>
    <recommendedName>
        <fullName evidence="2 15">Alkaline phosphatase</fullName>
        <ecNumber evidence="2 15">3.1.3.1</ecNumber>
    </recommendedName>
</protein>
<dbReference type="Gene3D" id="3.40.720.10">
    <property type="entry name" value="Alkaline Phosphatase, subunit A"/>
    <property type="match status" value="2"/>
</dbReference>
<comment type="cofactor">
    <cofactor evidence="10">
        <name>Zn(2+)</name>
        <dbReference type="ChEBI" id="CHEBI:29105"/>
    </cofactor>
    <text evidence="10">Binds 2 Zn(2+) ions.</text>
</comment>
<dbReference type="SUPFAM" id="SSF50985">
    <property type="entry name" value="RCC1/BLIP-II"/>
    <property type="match status" value="1"/>
</dbReference>
<feature type="domain" description="BTB" evidence="18">
    <location>
        <begin position="750"/>
        <end position="813"/>
    </location>
</feature>
<feature type="region of interest" description="Disordered" evidence="16">
    <location>
        <begin position="885"/>
        <end position="931"/>
    </location>
</feature>
<reference evidence="19" key="2">
    <citation type="journal article" date="2023" name="Science">
        <title>Genomic signatures of disease resistance in endangered staghorn corals.</title>
        <authorList>
            <person name="Vollmer S.V."/>
            <person name="Selwyn J.D."/>
            <person name="Despard B.A."/>
            <person name="Roesel C.L."/>
        </authorList>
    </citation>
    <scope>NUCLEOTIDE SEQUENCE</scope>
    <source>
        <strain evidence="19">K2</strain>
    </source>
</reference>
<evidence type="ECO:0000256" key="1">
    <source>
        <dbReference type="ARBA" id="ARBA00005984"/>
    </source>
</evidence>
<dbReference type="GO" id="GO:0004035">
    <property type="term" value="F:alkaline phosphatase activity"/>
    <property type="evidence" value="ECO:0007669"/>
    <property type="project" value="UniProtKB-EC"/>
</dbReference>
<evidence type="ECO:0000259" key="17">
    <source>
        <dbReference type="PROSITE" id="PS50002"/>
    </source>
</evidence>
<dbReference type="Gene3D" id="3.30.710.10">
    <property type="entry name" value="Potassium Channel Kv1.1, Chain A"/>
    <property type="match status" value="2"/>
</dbReference>
<comment type="catalytic activity">
    <reaction evidence="15">
        <text>a phosphate monoester + H2O = an alcohol + phosphate</text>
        <dbReference type="Rhea" id="RHEA:15017"/>
        <dbReference type="ChEBI" id="CHEBI:15377"/>
        <dbReference type="ChEBI" id="CHEBI:30879"/>
        <dbReference type="ChEBI" id="CHEBI:43474"/>
        <dbReference type="ChEBI" id="CHEBI:67140"/>
        <dbReference type="EC" id="3.1.3.1"/>
    </reaction>
</comment>
<dbReference type="SUPFAM" id="SSF53649">
    <property type="entry name" value="Alkaline phosphatase-like"/>
    <property type="match status" value="1"/>
</dbReference>
<keyword evidence="4" id="KW-0597">Phosphoprotein</keyword>
<dbReference type="SMART" id="SM00326">
    <property type="entry name" value="SH3"/>
    <property type="match status" value="1"/>
</dbReference>
<dbReference type="CDD" id="cd16012">
    <property type="entry name" value="ALP"/>
    <property type="match status" value="1"/>
</dbReference>
<dbReference type="PROSITE" id="PS50088">
    <property type="entry name" value="ANK_REPEAT"/>
    <property type="match status" value="2"/>
</dbReference>
<dbReference type="InterPro" id="IPR001952">
    <property type="entry name" value="Alkaline_phosphatase"/>
</dbReference>
<dbReference type="SMART" id="SM00225">
    <property type="entry name" value="BTB"/>
    <property type="match status" value="2"/>
</dbReference>